<dbReference type="InterPro" id="IPR008927">
    <property type="entry name" value="6-PGluconate_DH-like_C_sf"/>
</dbReference>
<sequence length="250" mass="25707">MQVGLVGSGNMARGLARGWRRSLLCTDPLADRAQALADEVGGTFVATNVELAQRADLVVLCHKPAQLDAVAAEVAPYARAVASILGGVPLEDLRVAYPGRPVYRFLPNTPVELRQGVVVRAADAEQDEALDAAVAGLFAELGTLVEVDDALVDVAMGLMSCAPAYVALLVEAQVDAGVRRGLTPDKASEMVVATFAGTAALLRARGNDTLAVRREVTSPGGSTARGLAALEHAGVRAAFDDALGAVLGAA</sequence>
<dbReference type="HAMAP" id="MF_01925">
    <property type="entry name" value="P5C_reductase"/>
    <property type="match status" value="1"/>
</dbReference>
<dbReference type="EC" id="1.5.1.2" evidence="4"/>
<dbReference type="Pfam" id="PF03807">
    <property type="entry name" value="F420_oxidored"/>
    <property type="match status" value="1"/>
</dbReference>
<dbReference type="EMBL" id="CP042430">
    <property type="protein sequence ID" value="QEC49126.1"/>
    <property type="molecule type" value="Genomic_DNA"/>
</dbReference>
<dbReference type="Pfam" id="PF14748">
    <property type="entry name" value="P5CR_dimer"/>
    <property type="match status" value="1"/>
</dbReference>
<keyword evidence="4" id="KW-0028">Amino-acid biosynthesis</keyword>
<dbReference type="AlphaFoldDB" id="A0A5B8U7P2"/>
<evidence type="ECO:0000256" key="1">
    <source>
        <dbReference type="ARBA" id="ARBA00005525"/>
    </source>
</evidence>
<keyword evidence="4" id="KW-0963">Cytoplasm</keyword>
<dbReference type="RefSeq" id="WP_146921440.1">
    <property type="nucleotide sequence ID" value="NZ_CP042430.1"/>
</dbReference>
<feature type="binding site" evidence="5">
    <location>
        <position position="48"/>
    </location>
    <ligand>
        <name>NADPH</name>
        <dbReference type="ChEBI" id="CHEBI:57783"/>
    </ligand>
</feature>
<dbReference type="Gene3D" id="3.40.50.720">
    <property type="entry name" value="NAD(P)-binding Rossmann-like Domain"/>
    <property type="match status" value="1"/>
</dbReference>
<comment type="catalytic activity">
    <reaction evidence="4">
        <text>L-proline + NAD(+) = (S)-1-pyrroline-5-carboxylate + NADH + 2 H(+)</text>
        <dbReference type="Rhea" id="RHEA:14105"/>
        <dbReference type="ChEBI" id="CHEBI:15378"/>
        <dbReference type="ChEBI" id="CHEBI:17388"/>
        <dbReference type="ChEBI" id="CHEBI:57540"/>
        <dbReference type="ChEBI" id="CHEBI:57945"/>
        <dbReference type="ChEBI" id="CHEBI:60039"/>
        <dbReference type="EC" id="1.5.1.2"/>
    </reaction>
</comment>
<dbReference type="GO" id="GO:0005737">
    <property type="term" value="C:cytoplasm"/>
    <property type="evidence" value="ECO:0007669"/>
    <property type="project" value="UniProtKB-SubCell"/>
</dbReference>
<evidence type="ECO:0000313" key="8">
    <source>
        <dbReference type="EMBL" id="QEC49126.1"/>
    </source>
</evidence>
<dbReference type="SUPFAM" id="SSF51735">
    <property type="entry name" value="NAD(P)-binding Rossmann-fold domains"/>
    <property type="match status" value="1"/>
</dbReference>
<keyword evidence="2 4" id="KW-0521">NADP</keyword>
<evidence type="ECO:0000256" key="2">
    <source>
        <dbReference type="ARBA" id="ARBA00022857"/>
    </source>
</evidence>
<dbReference type="InterPro" id="IPR000304">
    <property type="entry name" value="Pyrroline-COOH_reductase"/>
</dbReference>
<name>A0A5B8U7P2_9ACTN</name>
<evidence type="ECO:0000259" key="7">
    <source>
        <dbReference type="Pfam" id="PF14748"/>
    </source>
</evidence>
<proteinExistence type="inferred from homology"/>
<comment type="similarity">
    <text evidence="1 4">Belongs to the pyrroline-5-carboxylate reductase family.</text>
</comment>
<evidence type="ECO:0000256" key="3">
    <source>
        <dbReference type="ARBA" id="ARBA00023002"/>
    </source>
</evidence>
<dbReference type="UniPathway" id="UPA00098">
    <property type="reaction ID" value="UER00361"/>
</dbReference>
<evidence type="ECO:0000313" key="9">
    <source>
        <dbReference type="Proteomes" id="UP000321805"/>
    </source>
</evidence>
<protein>
    <recommendedName>
        <fullName evidence="4">Pyrroline-5-carboxylate reductase</fullName>
        <shortName evidence="4">P5C reductase</shortName>
        <shortName evidence="4">P5CR</shortName>
        <ecNumber evidence="4">1.5.1.2</ecNumber>
    </recommendedName>
    <alternativeName>
        <fullName evidence="4">PCA reductase</fullName>
    </alternativeName>
</protein>
<keyword evidence="4" id="KW-0641">Proline biosynthesis</keyword>
<feature type="domain" description="Pyrroline-5-carboxylate reductase dimerisation" evidence="7">
    <location>
        <begin position="151"/>
        <end position="246"/>
    </location>
</feature>
<dbReference type="PANTHER" id="PTHR11645">
    <property type="entry name" value="PYRROLINE-5-CARBOXYLATE REDUCTASE"/>
    <property type="match status" value="1"/>
</dbReference>
<comment type="function">
    <text evidence="4">Catalyzes the reduction of 1-pyrroline-5-carboxylate (PCA) to L-proline.</text>
</comment>
<dbReference type="Gene3D" id="1.10.3730.10">
    <property type="entry name" value="ProC C-terminal domain-like"/>
    <property type="match status" value="1"/>
</dbReference>
<feature type="domain" description="Pyrroline-5-carboxylate reductase catalytic N-terminal" evidence="6">
    <location>
        <begin position="3"/>
        <end position="74"/>
    </location>
</feature>
<dbReference type="GO" id="GO:0055129">
    <property type="term" value="P:L-proline biosynthetic process"/>
    <property type="evidence" value="ECO:0007669"/>
    <property type="project" value="UniProtKB-UniRule"/>
</dbReference>
<dbReference type="SUPFAM" id="SSF48179">
    <property type="entry name" value="6-phosphogluconate dehydrogenase C-terminal domain-like"/>
    <property type="match status" value="1"/>
</dbReference>
<dbReference type="InterPro" id="IPR028939">
    <property type="entry name" value="P5C_Rdtase_cat_N"/>
</dbReference>
<accession>A0A5B8U7P2</accession>
<keyword evidence="9" id="KW-1185">Reference proteome</keyword>
<comment type="subcellular location">
    <subcellularLocation>
        <location evidence="4">Cytoplasm</location>
    </subcellularLocation>
</comment>
<evidence type="ECO:0000256" key="4">
    <source>
        <dbReference type="HAMAP-Rule" id="MF_01925"/>
    </source>
</evidence>
<keyword evidence="3 4" id="KW-0560">Oxidoreductase</keyword>
<dbReference type="OrthoDB" id="9805754at2"/>
<dbReference type="PIRSF" id="PIRSF000193">
    <property type="entry name" value="Pyrrol-5-carb_rd"/>
    <property type="match status" value="1"/>
</dbReference>
<comment type="pathway">
    <text evidence="4">Amino-acid biosynthesis; L-proline biosynthesis; L-proline from L-glutamate 5-semialdehyde: step 1/1.</text>
</comment>
<gene>
    <name evidence="4" type="primary">proC</name>
    <name evidence="8" type="ORF">FSW04_17110</name>
</gene>
<dbReference type="Proteomes" id="UP000321805">
    <property type="component" value="Chromosome"/>
</dbReference>
<dbReference type="InterPro" id="IPR036291">
    <property type="entry name" value="NAD(P)-bd_dom_sf"/>
</dbReference>
<dbReference type="PANTHER" id="PTHR11645:SF0">
    <property type="entry name" value="PYRROLINE-5-CARBOXYLATE REDUCTASE 3"/>
    <property type="match status" value="1"/>
</dbReference>
<dbReference type="InterPro" id="IPR029036">
    <property type="entry name" value="P5CR_dimer"/>
</dbReference>
<dbReference type="GO" id="GO:0004735">
    <property type="term" value="F:pyrroline-5-carboxylate reductase activity"/>
    <property type="evidence" value="ECO:0007669"/>
    <property type="project" value="UniProtKB-UniRule"/>
</dbReference>
<comment type="catalytic activity">
    <reaction evidence="4">
        <text>L-proline + NADP(+) = (S)-1-pyrroline-5-carboxylate + NADPH + 2 H(+)</text>
        <dbReference type="Rhea" id="RHEA:14109"/>
        <dbReference type="ChEBI" id="CHEBI:15378"/>
        <dbReference type="ChEBI" id="CHEBI:17388"/>
        <dbReference type="ChEBI" id="CHEBI:57783"/>
        <dbReference type="ChEBI" id="CHEBI:58349"/>
        <dbReference type="ChEBI" id="CHEBI:60039"/>
        <dbReference type="EC" id="1.5.1.2"/>
    </reaction>
</comment>
<evidence type="ECO:0000259" key="6">
    <source>
        <dbReference type="Pfam" id="PF03807"/>
    </source>
</evidence>
<dbReference type="KEGG" id="bsol:FSW04_17110"/>
<organism evidence="8 9">
    <name type="scientific">Baekduia soli</name>
    <dbReference type="NCBI Taxonomy" id="496014"/>
    <lineage>
        <taxon>Bacteria</taxon>
        <taxon>Bacillati</taxon>
        <taxon>Actinomycetota</taxon>
        <taxon>Thermoleophilia</taxon>
        <taxon>Solirubrobacterales</taxon>
        <taxon>Baekduiaceae</taxon>
        <taxon>Baekduia</taxon>
    </lineage>
</organism>
<reference evidence="8 9" key="1">
    <citation type="journal article" date="2018" name="J. Microbiol.">
        <title>Baekduia soli gen. nov., sp. nov., a novel bacterium isolated from the soil of Baekdu Mountain and proposal of a novel family name, Baekduiaceae fam. nov.</title>
        <authorList>
            <person name="An D.S."/>
            <person name="Siddiqi M.Z."/>
            <person name="Kim K.H."/>
            <person name="Yu H.S."/>
            <person name="Im W.T."/>
        </authorList>
    </citation>
    <scope>NUCLEOTIDE SEQUENCE [LARGE SCALE GENOMIC DNA]</scope>
    <source>
        <strain evidence="8 9">BR7-21</strain>
    </source>
</reference>
<evidence type="ECO:0000256" key="5">
    <source>
        <dbReference type="PIRSR" id="PIRSR000193-1"/>
    </source>
</evidence>